<dbReference type="AlphaFoldDB" id="E8LZ71"/>
<feature type="chain" id="PRO_5003224526" evidence="1">
    <location>
        <begin position="24"/>
        <end position="160"/>
    </location>
</feature>
<keyword evidence="3" id="KW-1185">Reference proteome</keyword>
<reference evidence="2 3" key="1">
    <citation type="journal article" date="2012" name="Int. J. Syst. Evol. Microbiol.">
        <title>Vibrio caribbeanicus sp. nov., isolated from the marine sponge Scleritoderma cyanea.</title>
        <authorList>
            <person name="Hoffmann M."/>
            <person name="Monday S.R."/>
            <person name="Allard M.W."/>
            <person name="Strain E.A."/>
            <person name="Whittaker P."/>
            <person name="Naum M."/>
            <person name="McCarthy P.J."/>
            <person name="Lopez J.V."/>
            <person name="Fischer M."/>
            <person name="Brown E.W."/>
        </authorList>
    </citation>
    <scope>NUCLEOTIDE SEQUENCE [LARGE SCALE GENOMIC DNA]</scope>
    <source>
        <strain evidence="2 3">LMG 20546</strain>
    </source>
</reference>
<dbReference type="RefSeq" id="WP_006881140.1">
    <property type="nucleotide sequence ID" value="NZ_AEVS01000101.1"/>
</dbReference>
<sequence>MKKITYLPLSLFFIASIYGGGLAAATASDFGILTVEKMTQGQLLWLNGRVGEASYTYRRQDEQQCIVKLPVAVGSIGKSDIGISETNGLTIKILSQRLNEALIQGERVNSEDWLFTTNENDKGADGVITSGIRPDEAFILNSKRRWISWFLNDTPNISCR</sequence>
<keyword evidence="1" id="KW-0732">Signal</keyword>
<dbReference type="eggNOG" id="ENOG5032PS7">
    <property type="taxonomic scope" value="Bacteria"/>
</dbReference>
<dbReference type="STRING" id="945543.VIBR0546_06187"/>
<evidence type="ECO:0000313" key="2">
    <source>
        <dbReference type="EMBL" id="EGA64057.1"/>
    </source>
</evidence>
<dbReference type="Proteomes" id="UP000004371">
    <property type="component" value="Unassembled WGS sequence"/>
</dbReference>
<organism evidence="2 3">
    <name type="scientific">Vibrio brasiliensis LMG 20546</name>
    <dbReference type="NCBI Taxonomy" id="945543"/>
    <lineage>
        <taxon>Bacteria</taxon>
        <taxon>Pseudomonadati</taxon>
        <taxon>Pseudomonadota</taxon>
        <taxon>Gammaproteobacteria</taxon>
        <taxon>Vibrionales</taxon>
        <taxon>Vibrionaceae</taxon>
        <taxon>Vibrio</taxon>
        <taxon>Vibrio oreintalis group</taxon>
    </lineage>
</organism>
<dbReference type="OrthoDB" id="5592434at2"/>
<name>E8LZ71_9VIBR</name>
<comment type="caution">
    <text evidence="2">The sequence shown here is derived from an EMBL/GenBank/DDBJ whole genome shotgun (WGS) entry which is preliminary data.</text>
</comment>
<proteinExistence type="predicted"/>
<gene>
    <name evidence="2" type="ORF">VIBR0546_06187</name>
</gene>
<protein>
    <submittedName>
        <fullName evidence="2">Uncharacterized protein</fullName>
    </submittedName>
</protein>
<feature type="signal peptide" evidence="1">
    <location>
        <begin position="1"/>
        <end position="23"/>
    </location>
</feature>
<dbReference type="EMBL" id="AEVS01000101">
    <property type="protein sequence ID" value="EGA64057.1"/>
    <property type="molecule type" value="Genomic_DNA"/>
</dbReference>
<evidence type="ECO:0000256" key="1">
    <source>
        <dbReference type="SAM" id="SignalP"/>
    </source>
</evidence>
<evidence type="ECO:0000313" key="3">
    <source>
        <dbReference type="Proteomes" id="UP000004371"/>
    </source>
</evidence>
<accession>E8LZ71</accession>